<feature type="compositionally biased region" description="Basic and acidic residues" evidence="9">
    <location>
        <begin position="458"/>
        <end position="473"/>
    </location>
</feature>
<feature type="domain" description="C2H2-type" evidence="10">
    <location>
        <begin position="1571"/>
        <end position="1598"/>
    </location>
</feature>
<feature type="region of interest" description="Disordered" evidence="9">
    <location>
        <begin position="626"/>
        <end position="671"/>
    </location>
</feature>
<feature type="domain" description="C2H2-type" evidence="10">
    <location>
        <begin position="2802"/>
        <end position="2830"/>
    </location>
</feature>
<comment type="caution">
    <text evidence="11">The sequence shown here is derived from an EMBL/GenBank/DDBJ whole genome shotgun (WGS) entry which is preliminary data.</text>
</comment>
<evidence type="ECO:0000256" key="1">
    <source>
        <dbReference type="ARBA" id="ARBA00004123"/>
    </source>
</evidence>
<gene>
    <name evidence="11" type="ORF">AMECASPLE_024944</name>
</gene>
<feature type="region of interest" description="Disordered" evidence="9">
    <location>
        <begin position="2204"/>
        <end position="2232"/>
    </location>
</feature>
<organism evidence="11 12">
    <name type="scientific">Ameca splendens</name>
    <dbReference type="NCBI Taxonomy" id="208324"/>
    <lineage>
        <taxon>Eukaryota</taxon>
        <taxon>Metazoa</taxon>
        <taxon>Chordata</taxon>
        <taxon>Craniata</taxon>
        <taxon>Vertebrata</taxon>
        <taxon>Euteleostomi</taxon>
        <taxon>Actinopterygii</taxon>
        <taxon>Neopterygii</taxon>
        <taxon>Teleostei</taxon>
        <taxon>Neoteleostei</taxon>
        <taxon>Acanthomorphata</taxon>
        <taxon>Ovalentaria</taxon>
        <taxon>Atherinomorphae</taxon>
        <taxon>Cyprinodontiformes</taxon>
        <taxon>Goodeidae</taxon>
        <taxon>Ameca</taxon>
    </lineage>
</organism>
<dbReference type="SUPFAM" id="SSF57667">
    <property type="entry name" value="beta-beta-alpha zinc fingers"/>
    <property type="match status" value="22"/>
</dbReference>
<feature type="compositionally biased region" description="Polar residues" evidence="9">
    <location>
        <begin position="448"/>
        <end position="457"/>
    </location>
</feature>
<feature type="domain" description="C2H2-type" evidence="10">
    <location>
        <begin position="2618"/>
        <end position="2640"/>
    </location>
</feature>
<feature type="domain" description="C2H2-type" evidence="10">
    <location>
        <begin position="2428"/>
        <end position="2455"/>
    </location>
</feature>
<evidence type="ECO:0000256" key="3">
    <source>
        <dbReference type="ARBA" id="ARBA00022737"/>
    </source>
</evidence>
<feature type="compositionally biased region" description="Polar residues" evidence="9">
    <location>
        <begin position="590"/>
        <end position="602"/>
    </location>
</feature>
<dbReference type="PROSITE" id="PS50157">
    <property type="entry name" value="ZINC_FINGER_C2H2_2"/>
    <property type="match status" value="39"/>
</dbReference>
<dbReference type="Proteomes" id="UP001469553">
    <property type="component" value="Unassembled WGS sequence"/>
</dbReference>
<feature type="domain" description="C2H2-type" evidence="10">
    <location>
        <begin position="2456"/>
        <end position="2483"/>
    </location>
</feature>
<keyword evidence="6" id="KW-0539">Nucleus</keyword>
<feature type="region of interest" description="Disordered" evidence="9">
    <location>
        <begin position="2082"/>
        <end position="2105"/>
    </location>
</feature>
<feature type="compositionally biased region" description="Polar residues" evidence="9">
    <location>
        <begin position="474"/>
        <end position="485"/>
    </location>
</feature>
<dbReference type="PANTHER" id="PTHR24376">
    <property type="entry name" value="ZINC FINGER PROTEIN"/>
    <property type="match status" value="1"/>
</dbReference>
<proteinExistence type="predicted"/>
<reference evidence="11 12" key="1">
    <citation type="submission" date="2021-06" db="EMBL/GenBank/DDBJ databases">
        <authorList>
            <person name="Palmer J.M."/>
        </authorList>
    </citation>
    <scope>NUCLEOTIDE SEQUENCE [LARGE SCALE GENOMIC DNA]</scope>
    <source>
        <strain evidence="11 12">AS_MEX2019</strain>
        <tissue evidence="11">Muscle</tissue>
    </source>
</reference>
<dbReference type="PANTHER" id="PTHR24376:SF235">
    <property type="entry name" value="C2H2-TYPE DOMAIN-CONTAINING PROTEIN"/>
    <property type="match status" value="1"/>
</dbReference>
<feature type="compositionally biased region" description="Polar residues" evidence="9">
    <location>
        <begin position="830"/>
        <end position="842"/>
    </location>
</feature>
<feature type="domain" description="C2H2-type" evidence="10">
    <location>
        <begin position="1415"/>
        <end position="1442"/>
    </location>
</feature>
<feature type="domain" description="C2H2-type" evidence="10">
    <location>
        <begin position="2590"/>
        <end position="2617"/>
    </location>
</feature>
<feature type="compositionally biased region" description="Polar residues" evidence="9">
    <location>
        <begin position="656"/>
        <end position="671"/>
    </location>
</feature>
<feature type="domain" description="C2H2-type" evidence="10">
    <location>
        <begin position="1036"/>
        <end position="1063"/>
    </location>
</feature>
<evidence type="ECO:0000259" key="10">
    <source>
        <dbReference type="PROSITE" id="PS50157"/>
    </source>
</evidence>
<feature type="domain" description="C2H2-type" evidence="10">
    <location>
        <begin position="2649"/>
        <end position="2676"/>
    </location>
</feature>
<keyword evidence="2" id="KW-0479">Metal-binding</keyword>
<keyword evidence="4 7" id="KW-0863">Zinc-finger</keyword>
<feature type="domain" description="C2H2-type" evidence="10">
    <location>
        <begin position="2240"/>
        <end position="2267"/>
    </location>
</feature>
<feature type="domain" description="C2H2-type" evidence="10">
    <location>
        <begin position="1527"/>
        <end position="1556"/>
    </location>
</feature>
<feature type="domain" description="C2H2-type" evidence="10">
    <location>
        <begin position="2510"/>
        <end position="2537"/>
    </location>
</feature>
<feature type="domain" description="C2H2-type" evidence="10">
    <location>
        <begin position="2871"/>
        <end position="2898"/>
    </location>
</feature>
<evidence type="ECO:0000256" key="8">
    <source>
        <dbReference type="SAM" id="Coils"/>
    </source>
</evidence>
<feature type="region of interest" description="Disordered" evidence="9">
    <location>
        <begin position="817"/>
        <end position="854"/>
    </location>
</feature>
<evidence type="ECO:0000256" key="4">
    <source>
        <dbReference type="ARBA" id="ARBA00022771"/>
    </source>
</evidence>
<feature type="compositionally biased region" description="Low complexity" evidence="9">
    <location>
        <begin position="412"/>
        <end position="423"/>
    </location>
</feature>
<feature type="compositionally biased region" description="Polar residues" evidence="9">
    <location>
        <begin position="2216"/>
        <end position="2232"/>
    </location>
</feature>
<feature type="domain" description="C2H2-type" evidence="10">
    <location>
        <begin position="2033"/>
        <end position="2061"/>
    </location>
</feature>
<evidence type="ECO:0000313" key="12">
    <source>
        <dbReference type="Proteomes" id="UP001469553"/>
    </source>
</evidence>
<dbReference type="Gene3D" id="3.30.160.60">
    <property type="entry name" value="Classic Zinc Finger"/>
    <property type="match status" value="29"/>
</dbReference>
<feature type="compositionally biased region" description="Polar residues" evidence="9">
    <location>
        <begin position="225"/>
        <end position="238"/>
    </location>
</feature>
<feature type="compositionally biased region" description="Acidic residues" evidence="9">
    <location>
        <begin position="2409"/>
        <end position="2422"/>
    </location>
</feature>
<feature type="region of interest" description="Disordered" evidence="9">
    <location>
        <begin position="221"/>
        <end position="244"/>
    </location>
</feature>
<evidence type="ECO:0000256" key="2">
    <source>
        <dbReference type="ARBA" id="ARBA00022723"/>
    </source>
</evidence>
<dbReference type="EMBL" id="JAHRIP010011823">
    <property type="protein sequence ID" value="MEQ2284766.1"/>
    <property type="molecule type" value="Genomic_DNA"/>
</dbReference>
<sequence>MAHGWDSYFPNLPPRSSDPRSLRRTSESDRPLPQHIGNFIGHHDFSGAVGSREVPLPNTNFNANYCRTTSFETQRSDCVYNRYYERQWQPDRQQMGRDYPQRYRSRDFPNYASNQLPTSGSHHSSFVPDFHRPKQERDMRAMSYRGNYSATSNYSDTDSREARPSCKFTRSNFFPRPKTDIVSNESSAKLAFSTTGNRNTQAERLCPNMSETSSFSVKGYREQNHSSATASDVSTTGNEYDRNDDAFHDQKQKVDVDRDLAEATYSDFQMTEKCFEDGNRQHPMDKEEEEEELLKSTAPGTFDNKQNYMDDHVEKINPNEAFKNPDSTDDQDIIVNENELEKSQVLESLWEKSGSLDDELFDEKTSLIPNSSICKDEMMKTNQHERGIQKDASHPLVMNESSSSDDNDEQSESISSSNNYDIEFSLQLPEPKSCESLGRMSDDHSRDSNAGTNISQETQKDEESLSAAVEEKSSFSQDTDCCSPSETRDHSSEETSDHIKKDVASNVLLVSPSSGTHKYLQKSKDLTRAEKSNLLSQDADCIGPSANNNSILKNSANNYKQDLIHADSCLQPSSSGPDIDPSVELESTQEKTTPILSQDSCTSNATVDSFCNDLGEEKHECIESHPDSILNNLGTDLDPVQENGSPPERKTPNSPPRQNSSPIVTSDNISVDINDTVSQAEIVLKRNSSGTDLHTDQEMGTSPDEEAPNSSSSQEFSPSVIHDNPSNDNGDIVNCSESLHKNVLNTDLFPFHSKEWASPLESTNAISRTDPKCITRAMITDSNTQRDFSDLKSCSQPSAAIDVNSLLDEESISQEEITNSAFYPDPPHSINESFPSQEQTEQADFAEDAEDSHEKLDLSAKALSELGLLYGEPLSGDESSCGAVETCDDSHQLQKTPVTRPDKDPMDQLERPEPQLTFSVNMRPFLHPVVILMNMESTNCISNTYNCANCLHTANSVDDLTEHHYTCHPMPSYQFCKTCNVYLKKNEQEEQHLCGQIIPPKKNNCGPYKCSRCGLLFSRILQYIRHMRDHTGRTPYQCKGCGFYFAQSSSLNHHKRVPGRCKQSLAAKKTDTVDIKTKTPTQKYVVQSTSYENMKQCYVRLIDISKTNVCNFCGKSFSSAKKTKKHIYNVHKKKNMAVLSYQSKAGALYKCPLCPRHFKYSYNRARHLRFCVRNAIYGGKKKVGDKYVCPLCKAAFTATSNRYRHVKLTCLRETLNRLAREKLRLRQKCMKEKDQKPQSKEYVLLTQGKEGEAKKQGTQVSTAPIIQYKCSHCPAIFFHPSGKYRHMKKHELFKRTGKIIRYRKSAVSKPASPGGTMTEESTDTTKEFPIPTQSCRFCGLNFHVLSSLKRHERGHRGDRPYRCLECRKGFKKRTHLIGHRVVHQKRIQCTVCRKILPTIGELIQHRSSHLKKGMLQCPECQAQFQYPVYLLRHLQTHKNKDKKTKKPEDETQIKPQHSSETLKEKDRPKLLQCSLCKETFDDAQILRKHSLMHISGSSNDCPFCKKRFRTRHSLMRHMVKHTGDKPFSCADCGRQFYRSVYLKIHSETCTHAKNEQPIEANSSNPIKNKRYWCTICPRRFWTLSRLDMHLNAHKNKSLHLCTKCGQYFGVNMISRHKLVCVKTKEISSADKSTESNATQVSQNVQETSEHSNANKMLKLKCPYCPKRFRYRSLLLRHIVSHTGVQPFRCMHCGHRFRSQTLCLKHEASCDAGSKMNQPELKINAEADLESQKLQPEGEAELKCKFCTKTFLKARSLRHHILTHNEVKPYRCKACDSCFSRYDHLKVHQALCKSKKTRLEVRIPKICLEDVGKGWQSKFNLKPLDEQESFDCKVCLKSFPTENKLSRHTTMFHTVKPFNCSRCGSAFSHEKTLKQHQRTKRCKKARTESYTPLQQDETNQPTDKIVKQLDGIRKKILVKIQPLFNKDLKFVCSYCPRAFKNSWQLNVHNRLHTGERPYSCEHCGERFIRSDYLLRHNSKCKDKTQLSNALCDRCGGFFSEKQLEIHKKTCILGSCSPTVSKSSQSSTQPPPKGFSCAYCSSRFLIFSQLQEHFLSTHKLETGAPPVSTAPLQQLLSNIPNIKEEPVDESYGKAPGNDGDVSKPDMAPTTSDPLVCQKCNMCFINRAGLTGHQRAHETRTPFACKYCNRGFWNKTQHRNHFRKCRIVSQRLDVPVKAEIDYAFNDSKSKKDLETVATTTASADNLQTNFPCKEEPEENSTQTSYGNVDQSSNSSTEKKAVQYQCSECDKSFTDGLLLISHLEDHGREEQEKKFNKCSKCGRMFSNQGNLRRHMKLHMVHQRYFCSLCPKVCSTLSELEKHKAGHESNKPFACKLCRQSFWTRLALCEHYSGEHGDEIFHCQWCSKVYASKKSLSRHYKKWHPKELSQLRSAHLQRGSVDQQSGSYVSTNGDSDEDLNLDSDSDSDSAPYFPCHVCGKTFPTSESLEDHQLCHLGKKPHECAECGKCFFQASQLQQHQRMHKSEFQCQTCGRGFVSLFALRNHKHSHGKSRPFRCSKCHLGFAGPTQLAEHMSTHREESFPCDICSKIFQCKSSRAEHRKSHSTSNEGTPPSVSKGEHEQPKSVFGYTTEFKYRCGICSERFRNPEQLSEHGCLEARERPYTCTECNKHFLHASHLNKHRNTHHQAWSDREYPCNQCNSSFSSSQYFLSHLKTHEGTATGIGWERDSSDGFICPVCHQCFANATELIHHFPIHPDCAPEREKAEHDTTEGELEEQEVFHPTAPAEYECGKCGGRFLGKEALHHHHCSLQQLEVAENTYFDPADVSPGNEVAGDEEDVDVTGEDLYRCHECSMQFFSKSSLLEHQNDQHPNNWKEFKCETCGKTFAKKRYLRKHELRQHGPKEHTATTANLGKKFKCIQCRGKFSTAQDLSNHMRLHAENQAGEYRCDMCYKSFSKRGLLKQHQESHVGEVVYECTECDKAFAFPHLLEEHQRSHTASSE</sequence>
<feature type="compositionally biased region" description="Polar residues" evidence="9">
    <location>
        <begin position="2395"/>
        <end position="2408"/>
    </location>
</feature>
<feature type="region of interest" description="Disordered" evidence="9">
    <location>
        <begin position="880"/>
        <end position="907"/>
    </location>
</feature>
<keyword evidence="5" id="KW-0862">Zinc</keyword>
<feature type="domain" description="C2H2-type" evidence="10">
    <location>
        <begin position="2356"/>
        <end position="2384"/>
    </location>
</feature>
<feature type="domain" description="C2H2-type" evidence="10">
    <location>
        <begin position="2688"/>
        <end position="2715"/>
    </location>
</feature>
<name>A0ABV0XTI7_9TELE</name>
<feature type="domain" description="C2H2-type" evidence="10">
    <location>
        <begin position="1829"/>
        <end position="1853"/>
    </location>
</feature>
<feature type="domain" description="C2H2-type" evidence="10">
    <location>
        <begin position="2537"/>
        <end position="2564"/>
    </location>
</feature>
<keyword evidence="3" id="KW-0677">Repeat</keyword>
<accession>A0ABV0XTI7</accession>
<dbReference type="InterPro" id="IPR013087">
    <property type="entry name" value="Znf_C2H2_type"/>
</dbReference>
<feature type="compositionally biased region" description="Basic and acidic residues" evidence="9">
    <location>
        <begin position="17"/>
        <end position="32"/>
    </location>
</feature>
<feature type="compositionally biased region" description="Basic and acidic residues" evidence="9">
    <location>
        <begin position="374"/>
        <end position="393"/>
    </location>
</feature>
<evidence type="ECO:0000256" key="7">
    <source>
        <dbReference type="PROSITE-ProRule" id="PRU00042"/>
    </source>
</evidence>
<feature type="region of interest" description="Disordered" evidence="9">
    <location>
        <begin position="1"/>
        <end position="39"/>
    </location>
</feature>
<feature type="domain" description="C2H2-type" evidence="10">
    <location>
        <begin position="1333"/>
        <end position="1360"/>
    </location>
</feature>
<feature type="domain" description="C2H2-type" evidence="10">
    <location>
        <begin position="1769"/>
        <end position="1796"/>
    </location>
</feature>
<feature type="region of interest" description="Disordered" evidence="9">
    <location>
        <begin position="2389"/>
        <end position="2422"/>
    </location>
</feature>
<keyword evidence="12" id="KW-1185">Reference proteome</keyword>
<dbReference type="PROSITE" id="PS00028">
    <property type="entry name" value="ZINC_FINGER_C2H2_1"/>
    <property type="match status" value="32"/>
</dbReference>
<feature type="compositionally biased region" description="Low complexity" evidence="9">
    <location>
        <begin position="710"/>
        <end position="719"/>
    </location>
</feature>
<protein>
    <recommendedName>
        <fullName evidence="10">C2H2-type domain-containing protein</fullName>
    </recommendedName>
</protein>
<feature type="region of interest" description="Disordered" evidence="9">
    <location>
        <begin position="568"/>
        <end position="602"/>
    </location>
</feature>
<keyword evidence="8" id="KW-0175">Coiled coil</keyword>
<feature type="region of interest" description="Disordered" evidence="9">
    <location>
        <begin position="362"/>
        <end position="508"/>
    </location>
</feature>
<evidence type="ECO:0000313" key="11">
    <source>
        <dbReference type="EMBL" id="MEQ2284766.1"/>
    </source>
</evidence>
<feature type="domain" description="C2H2-type" evidence="10">
    <location>
        <begin position="1268"/>
        <end position="1295"/>
    </location>
</feature>
<evidence type="ECO:0000256" key="6">
    <source>
        <dbReference type="ARBA" id="ARBA00023242"/>
    </source>
</evidence>
<feature type="coiled-coil region" evidence="8">
    <location>
        <begin position="1208"/>
        <end position="1235"/>
    </location>
</feature>
<feature type="domain" description="C2H2-type" evidence="10">
    <location>
        <begin position="2112"/>
        <end position="2139"/>
    </location>
</feature>
<feature type="domain" description="C2H2-type" evidence="10">
    <location>
        <begin position="1957"/>
        <end position="1975"/>
    </location>
</feature>
<feature type="domain" description="C2H2-type" evidence="10">
    <location>
        <begin position="1149"/>
        <end position="1182"/>
    </location>
</feature>
<feature type="domain" description="C2H2-type" evidence="10">
    <location>
        <begin position="2929"/>
        <end position="2956"/>
    </location>
</feature>
<dbReference type="InterPro" id="IPR036236">
    <property type="entry name" value="Znf_C2H2_sf"/>
</dbReference>
<feature type="compositionally biased region" description="Polar residues" evidence="9">
    <location>
        <begin position="2560"/>
        <end position="2569"/>
    </location>
</feature>
<feature type="region of interest" description="Disordered" evidence="9">
    <location>
        <begin position="685"/>
        <end position="731"/>
    </location>
</feature>
<feature type="domain" description="C2H2-type" evidence="10">
    <location>
        <begin position="1108"/>
        <end position="1136"/>
    </location>
</feature>
<feature type="domain" description="C2H2-type" evidence="10">
    <location>
        <begin position="2272"/>
        <end position="2299"/>
    </location>
</feature>
<feature type="region of interest" description="Disordered" evidence="9">
    <location>
        <begin position="1306"/>
        <end position="1325"/>
    </location>
</feature>
<feature type="region of interest" description="Disordered" evidence="9">
    <location>
        <begin position="2553"/>
        <end position="2578"/>
    </location>
</feature>
<dbReference type="Pfam" id="PF00096">
    <property type="entry name" value="zf-C2H2"/>
    <property type="match status" value="10"/>
</dbReference>
<feature type="compositionally biased region" description="Basic and acidic residues" evidence="9">
    <location>
        <begin position="486"/>
        <end position="503"/>
    </location>
</feature>
<evidence type="ECO:0000256" key="5">
    <source>
        <dbReference type="ARBA" id="ARBA00022833"/>
    </source>
</evidence>
<feature type="domain" description="C2H2-type" evidence="10">
    <location>
        <begin position="2901"/>
        <end position="2928"/>
    </location>
</feature>
<feature type="region of interest" description="Disordered" evidence="9">
    <location>
        <begin position="1437"/>
        <end position="1465"/>
    </location>
</feature>
<feature type="domain" description="C2H2-type" evidence="10">
    <location>
        <begin position="1659"/>
        <end position="1686"/>
    </location>
</feature>
<feature type="domain" description="C2H2-type" evidence="10">
    <location>
        <begin position="1361"/>
        <end position="1388"/>
    </location>
</feature>
<feature type="domain" description="C2H2-type" evidence="10">
    <location>
        <begin position="1741"/>
        <end position="1768"/>
    </location>
</feature>
<feature type="domain" description="C2H2-type" evidence="10">
    <location>
        <begin position="1929"/>
        <end position="1956"/>
    </location>
</feature>
<comment type="subcellular location">
    <subcellularLocation>
        <location evidence="1">Nucleus</location>
    </subcellularLocation>
</comment>
<feature type="domain" description="C2H2-type" evidence="10">
    <location>
        <begin position="1857"/>
        <end position="1884"/>
    </location>
</feature>
<feature type="region of interest" description="Disordered" evidence="9">
    <location>
        <begin position="278"/>
        <end position="306"/>
    </location>
</feature>
<evidence type="ECO:0000256" key="9">
    <source>
        <dbReference type="SAM" id="MobiDB-lite"/>
    </source>
</evidence>
<dbReference type="SMART" id="SM00355">
    <property type="entry name" value="ZnF_C2H2"/>
    <property type="match status" value="46"/>
</dbReference>
<feature type="region of interest" description="Disordered" evidence="9">
    <location>
        <begin position="109"/>
        <end position="134"/>
    </location>
</feature>
<feature type="domain" description="C2H2-type" evidence="10">
    <location>
        <begin position="2300"/>
        <end position="2327"/>
    </location>
</feature>
<feature type="domain" description="C2H2-type" evidence="10">
    <location>
        <begin position="1471"/>
        <end position="1498"/>
    </location>
</feature>
<feature type="domain" description="C2H2-type" evidence="10">
    <location>
        <begin position="2482"/>
        <end position="2509"/>
    </location>
</feature>
<feature type="domain" description="C2H2-type" evidence="10">
    <location>
        <begin position="1499"/>
        <end position="1526"/>
    </location>
</feature>
<feature type="domain" description="C2H2-type" evidence="10">
    <location>
        <begin position="1008"/>
        <end position="1035"/>
    </location>
</feature>
<feature type="compositionally biased region" description="Polar residues" evidence="9">
    <location>
        <begin position="111"/>
        <end position="124"/>
    </location>
</feature>
<feature type="domain" description="C2H2-type" evidence="10">
    <location>
        <begin position="2832"/>
        <end position="2859"/>
    </location>
</feature>